<evidence type="ECO:0000313" key="3">
    <source>
        <dbReference type="Proteomes" id="UP001500740"/>
    </source>
</evidence>
<organism evidence="2 3">
    <name type="scientific">Alkalibacillus silvisoli</name>
    <dbReference type="NCBI Taxonomy" id="392823"/>
    <lineage>
        <taxon>Bacteria</taxon>
        <taxon>Bacillati</taxon>
        <taxon>Bacillota</taxon>
        <taxon>Bacilli</taxon>
        <taxon>Bacillales</taxon>
        <taxon>Bacillaceae</taxon>
        <taxon>Alkalibacillus</taxon>
    </lineage>
</organism>
<name>A0ABN1A2Y2_9BACI</name>
<gene>
    <name evidence="2" type="ORF">GCM10008935_22640</name>
</gene>
<keyword evidence="1" id="KW-1133">Transmembrane helix</keyword>
<dbReference type="Proteomes" id="UP001500740">
    <property type="component" value="Unassembled WGS sequence"/>
</dbReference>
<comment type="caution">
    <text evidence="2">The sequence shown here is derived from an EMBL/GenBank/DDBJ whole genome shotgun (WGS) entry which is preliminary data.</text>
</comment>
<reference evidence="2 3" key="1">
    <citation type="journal article" date="2019" name="Int. J. Syst. Evol. Microbiol.">
        <title>The Global Catalogue of Microorganisms (GCM) 10K type strain sequencing project: providing services to taxonomists for standard genome sequencing and annotation.</title>
        <authorList>
            <consortium name="The Broad Institute Genomics Platform"/>
            <consortium name="The Broad Institute Genome Sequencing Center for Infectious Disease"/>
            <person name="Wu L."/>
            <person name="Ma J."/>
        </authorList>
    </citation>
    <scope>NUCLEOTIDE SEQUENCE [LARGE SCALE GENOMIC DNA]</scope>
    <source>
        <strain evidence="2 3">JCM 14193</strain>
    </source>
</reference>
<evidence type="ECO:0000256" key="1">
    <source>
        <dbReference type="SAM" id="Phobius"/>
    </source>
</evidence>
<dbReference type="EMBL" id="BAAACZ010000018">
    <property type="protein sequence ID" value="GAA0466219.1"/>
    <property type="molecule type" value="Genomic_DNA"/>
</dbReference>
<feature type="transmembrane region" description="Helical" evidence="1">
    <location>
        <begin position="34"/>
        <end position="52"/>
    </location>
</feature>
<protein>
    <submittedName>
        <fullName evidence="2">Uncharacterized protein</fullName>
    </submittedName>
</protein>
<feature type="transmembrane region" description="Helical" evidence="1">
    <location>
        <begin position="95"/>
        <end position="115"/>
    </location>
</feature>
<feature type="transmembrane region" description="Helical" evidence="1">
    <location>
        <begin position="158"/>
        <end position="180"/>
    </location>
</feature>
<evidence type="ECO:0000313" key="2">
    <source>
        <dbReference type="EMBL" id="GAA0466219.1"/>
    </source>
</evidence>
<keyword evidence="3" id="KW-1185">Reference proteome</keyword>
<accession>A0ABN1A2Y2</accession>
<dbReference type="RefSeq" id="WP_343783663.1">
    <property type="nucleotide sequence ID" value="NZ_BAAACZ010000018.1"/>
</dbReference>
<feature type="transmembrane region" description="Helical" evidence="1">
    <location>
        <begin position="59"/>
        <end position="75"/>
    </location>
</feature>
<keyword evidence="1" id="KW-0472">Membrane</keyword>
<keyword evidence="1" id="KW-0812">Transmembrane</keyword>
<sequence>MAQQEHFNQIMELTEQLHEQIETYWHQFSSFDTWQFWVNLFLVILPLIILYFAIDRTRIFEILFYGLSVHMLWNYSSNYLESETLFVTVYFTTPLLPYAFSMVASALPVAFMLLYQYCTNRGKNFYIYVILLSAFFALLFAPLETMIGLTYLGEGFNYFYIFLIDIVIAIGAYWLVQILIKSRDRAISKT</sequence>
<proteinExistence type="predicted"/>
<feature type="transmembrane region" description="Helical" evidence="1">
    <location>
        <begin position="127"/>
        <end position="152"/>
    </location>
</feature>